<comment type="caution">
    <text evidence="1">The sequence shown here is derived from an EMBL/GenBank/DDBJ whole genome shotgun (WGS) entry which is preliminary data.</text>
</comment>
<accession>A0ABC8LP44</accession>
<dbReference type="Proteomes" id="UP001642260">
    <property type="component" value="Unassembled WGS sequence"/>
</dbReference>
<dbReference type="AlphaFoldDB" id="A0ABC8LP44"/>
<keyword evidence="2" id="KW-1185">Reference proteome</keyword>
<proteinExistence type="predicted"/>
<dbReference type="PANTHER" id="PTHR12794:SF0">
    <property type="entry name" value="GEM-ASSOCIATED PROTEIN 2"/>
    <property type="match status" value="1"/>
</dbReference>
<sequence>MPSSQSTEYMLMGIFSTRLNTVTDESFGVVVSEIQGMDSVTRVSRLKKRICLVEKESGLQSSDCIWVVALCASVDTLDRV</sequence>
<name>A0ABC8LP44_ERUVS</name>
<dbReference type="PANTHER" id="PTHR12794">
    <property type="entry name" value="GEMIN2"/>
    <property type="match status" value="1"/>
</dbReference>
<organism evidence="1 2">
    <name type="scientific">Eruca vesicaria subsp. sativa</name>
    <name type="common">Garden rocket</name>
    <name type="synonym">Eruca sativa</name>
    <dbReference type="NCBI Taxonomy" id="29727"/>
    <lineage>
        <taxon>Eukaryota</taxon>
        <taxon>Viridiplantae</taxon>
        <taxon>Streptophyta</taxon>
        <taxon>Embryophyta</taxon>
        <taxon>Tracheophyta</taxon>
        <taxon>Spermatophyta</taxon>
        <taxon>Magnoliopsida</taxon>
        <taxon>eudicotyledons</taxon>
        <taxon>Gunneridae</taxon>
        <taxon>Pentapetalae</taxon>
        <taxon>rosids</taxon>
        <taxon>malvids</taxon>
        <taxon>Brassicales</taxon>
        <taxon>Brassicaceae</taxon>
        <taxon>Brassiceae</taxon>
        <taxon>Eruca</taxon>
    </lineage>
</organism>
<evidence type="ECO:0000313" key="1">
    <source>
        <dbReference type="EMBL" id="CAH8385548.1"/>
    </source>
</evidence>
<gene>
    <name evidence="1" type="ORF">ERUC_LOCUS38031</name>
</gene>
<evidence type="ECO:0000313" key="2">
    <source>
        <dbReference type="Proteomes" id="UP001642260"/>
    </source>
</evidence>
<protein>
    <submittedName>
        <fullName evidence="1">Uncharacterized protein</fullName>
    </submittedName>
</protein>
<reference evidence="1 2" key="1">
    <citation type="submission" date="2022-03" db="EMBL/GenBank/DDBJ databases">
        <authorList>
            <person name="Macdonald S."/>
            <person name="Ahmed S."/>
            <person name="Newling K."/>
        </authorList>
    </citation>
    <scope>NUCLEOTIDE SEQUENCE [LARGE SCALE GENOMIC DNA]</scope>
</reference>
<dbReference type="EMBL" id="CAKOAT010666265">
    <property type="protein sequence ID" value="CAH8385548.1"/>
    <property type="molecule type" value="Genomic_DNA"/>
</dbReference>